<protein>
    <submittedName>
        <fullName evidence="1">Iron-containing redox enzyme family protein</fullName>
    </submittedName>
</protein>
<evidence type="ECO:0000313" key="1">
    <source>
        <dbReference type="EMBL" id="GAA2264773.1"/>
    </source>
</evidence>
<dbReference type="SUPFAM" id="SSF48613">
    <property type="entry name" value="Heme oxygenase-like"/>
    <property type="match status" value="1"/>
</dbReference>
<dbReference type="Pfam" id="PF14518">
    <property type="entry name" value="Haem_oxygenas_2"/>
    <property type="match status" value="1"/>
</dbReference>
<dbReference type="Gene3D" id="1.20.910.10">
    <property type="entry name" value="Heme oxygenase-like"/>
    <property type="match status" value="1"/>
</dbReference>
<evidence type="ECO:0000313" key="2">
    <source>
        <dbReference type="Proteomes" id="UP001500305"/>
    </source>
</evidence>
<name>A0ABN3ENX2_9ACTN</name>
<sequence length="287" mass="31429">MTTAAGAASALPPNATVQQRLYWHNRTVPDAADYAELLALEARWPRAEADALEAAAPGFGSLGELLAALERRLRAEEADPAESEHYLAEHATLPEFAFVAGQFAVDGLVESQSHLGILPRLPHRARMAVMRVLIDEFGCGNEAQEHARLYARLMTELGLSTDPFQHAASACEETLAYVNLFHWLASRAPTPDYFLGAYAYFESSVLYGFRCYASACARLGIANSHYYTEHLHIDSFHSREMLAALRAWDHERGADLGKVWAGVELTSATIARATEAAVRGARAKGRS</sequence>
<dbReference type="EMBL" id="BAAATR010000031">
    <property type="protein sequence ID" value="GAA2264773.1"/>
    <property type="molecule type" value="Genomic_DNA"/>
</dbReference>
<accession>A0ABN3ENX2</accession>
<keyword evidence="2" id="KW-1185">Reference proteome</keyword>
<gene>
    <name evidence="1" type="ORF">GCM10010430_56890</name>
</gene>
<dbReference type="RefSeq" id="WP_344639362.1">
    <property type="nucleotide sequence ID" value="NZ_BAAATR010000031.1"/>
</dbReference>
<organism evidence="1 2">
    <name type="scientific">Kitasatospora cystarginea</name>
    <dbReference type="NCBI Taxonomy" id="58350"/>
    <lineage>
        <taxon>Bacteria</taxon>
        <taxon>Bacillati</taxon>
        <taxon>Actinomycetota</taxon>
        <taxon>Actinomycetes</taxon>
        <taxon>Kitasatosporales</taxon>
        <taxon>Streptomycetaceae</taxon>
        <taxon>Kitasatospora</taxon>
    </lineage>
</organism>
<dbReference type="Proteomes" id="UP001500305">
    <property type="component" value="Unassembled WGS sequence"/>
</dbReference>
<proteinExistence type="predicted"/>
<comment type="caution">
    <text evidence="1">The sequence shown here is derived from an EMBL/GenBank/DDBJ whole genome shotgun (WGS) entry which is preliminary data.</text>
</comment>
<dbReference type="SMART" id="SM01236">
    <property type="entry name" value="Haem_oxygenase_2"/>
    <property type="match status" value="1"/>
</dbReference>
<dbReference type="InterPro" id="IPR016084">
    <property type="entry name" value="Haem_Oase-like_multi-hlx"/>
</dbReference>
<reference evidence="1 2" key="1">
    <citation type="journal article" date="2019" name="Int. J. Syst. Evol. Microbiol.">
        <title>The Global Catalogue of Microorganisms (GCM) 10K type strain sequencing project: providing services to taxonomists for standard genome sequencing and annotation.</title>
        <authorList>
            <consortium name="The Broad Institute Genomics Platform"/>
            <consortium name="The Broad Institute Genome Sequencing Center for Infectious Disease"/>
            <person name="Wu L."/>
            <person name="Ma J."/>
        </authorList>
    </citation>
    <scope>NUCLEOTIDE SEQUENCE [LARGE SCALE GENOMIC DNA]</scope>
    <source>
        <strain evidence="1 2">JCM 7356</strain>
    </source>
</reference>